<keyword evidence="9" id="KW-0368">Histidine biosynthesis</keyword>
<name>B6K2D2_SCHJY</name>
<dbReference type="GO" id="GO:0000105">
    <property type="term" value="P:L-histidine biosynthetic process"/>
    <property type="evidence" value="ECO:0007669"/>
    <property type="project" value="UniProtKB-UniPathway"/>
</dbReference>
<dbReference type="GO" id="GO:0005524">
    <property type="term" value="F:ATP binding"/>
    <property type="evidence" value="ECO:0007669"/>
    <property type="project" value="UniProtKB-KW"/>
</dbReference>
<dbReference type="Proteomes" id="UP000001744">
    <property type="component" value="Unassembled WGS sequence"/>
</dbReference>
<keyword evidence="7" id="KW-0378">Hydrolase</keyword>
<dbReference type="STRING" id="402676.B6K2D2"/>
<dbReference type="GO" id="GO:0004635">
    <property type="term" value="F:phosphoribosyl-AMP cyclohydrolase activity"/>
    <property type="evidence" value="ECO:0007669"/>
    <property type="project" value="UniProtKB-EC"/>
</dbReference>
<dbReference type="Pfam" id="PF01502">
    <property type="entry name" value="PRA-CH"/>
    <property type="match status" value="1"/>
</dbReference>
<dbReference type="Gene3D" id="1.10.287.1080">
    <property type="entry name" value="MazG-like"/>
    <property type="match status" value="1"/>
</dbReference>
<dbReference type="HOGENOM" id="CLU_041225_0_0_1"/>
<gene>
    <name evidence="13" type="primary">his7</name>
    <name evidence="12" type="ORF">SJAG_02400</name>
</gene>
<dbReference type="UniPathway" id="UPA00031">
    <property type="reaction ID" value="UER00007"/>
</dbReference>
<evidence type="ECO:0000256" key="5">
    <source>
        <dbReference type="ARBA" id="ARBA00022605"/>
    </source>
</evidence>
<dbReference type="PANTHER" id="PTHR42945">
    <property type="entry name" value="HISTIDINE BIOSYNTHESIS BIFUNCTIONAL PROTEIN"/>
    <property type="match status" value="1"/>
</dbReference>
<keyword evidence="10" id="KW-0511">Multifunctional enzyme</keyword>
<dbReference type="OrthoDB" id="1703565at2759"/>
<dbReference type="InterPro" id="IPR021130">
    <property type="entry name" value="PRib-ATP_PPHydrolase-like"/>
</dbReference>
<dbReference type="eggNOG" id="KOG4311">
    <property type="taxonomic scope" value="Eukaryota"/>
</dbReference>
<dbReference type="OMA" id="QTGKGFC"/>
<reference evidence="12 14" key="1">
    <citation type="journal article" date="2011" name="Science">
        <title>Comparative functional genomics of the fission yeasts.</title>
        <authorList>
            <person name="Rhind N."/>
            <person name="Chen Z."/>
            <person name="Yassour M."/>
            <person name="Thompson D.A."/>
            <person name="Haas B.J."/>
            <person name="Habib N."/>
            <person name="Wapinski I."/>
            <person name="Roy S."/>
            <person name="Lin M.F."/>
            <person name="Heiman D.I."/>
            <person name="Young S.K."/>
            <person name="Furuya K."/>
            <person name="Guo Y."/>
            <person name="Pidoux A."/>
            <person name="Chen H.M."/>
            <person name="Robbertse B."/>
            <person name="Goldberg J.M."/>
            <person name="Aoki K."/>
            <person name="Bayne E.H."/>
            <person name="Berlin A.M."/>
            <person name="Desjardins C.A."/>
            <person name="Dobbs E."/>
            <person name="Dukaj L."/>
            <person name="Fan L."/>
            <person name="FitzGerald M.G."/>
            <person name="French C."/>
            <person name="Gujja S."/>
            <person name="Hansen K."/>
            <person name="Keifenheim D."/>
            <person name="Levin J.Z."/>
            <person name="Mosher R.A."/>
            <person name="Mueller C.A."/>
            <person name="Pfiffner J."/>
            <person name="Priest M."/>
            <person name="Russ C."/>
            <person name="Smialowska A."/>
            <person name="Swoboda P."/>
            <person name="Sykes S.M."/>
            <person name="Vaughn M."/>
            <person name="Vengrova S."/>
            <person name="Yoder R."/>
            <person name="Zeng Q."/>
            <person name="Allshire R."/>
            <person name="Baulcombe D."/>
            <person name="Birren B.W."/>
            <person name="Brown W."/>
            <person name="Ekwall K."/>
            <person name="Kellis M."/>
            <person name="Leatherwood J."/>
            <person name="Levin H."/>
            <person name="Margalit H."/>
            <person name="Martienssen R."/>
            <person name="Nieduszynski C.A."/>
            <person name="Spatafora J.W."/>
            <person name="Friedman N."/>
            <person name="Dalgaard J.Z."/>
            <person name="Baumann P."/>
            <person name="Niki H."/>
            <person name="Regev A."/>
            <person name="Nusbaum C."/>
        </authorList>
    </citation>
    <scope>NUCLEOTIDE SEQUENCE [LARGE SCALE GENOMIC DNA]</scope>
    <source>
        <strain evidence="14">yFS275 / FY16936</strain>
    </source>
</reference>
<dbReference type="VEuPathDB" id="FungiDB:SJAG_02400"/>
<dbReference type="SUPFAM" id="SSF101386">
    <property type="entry name" value="all-alpha NTP pyrophosphatases"/>
    <property type="match status" value="1"/>
</dbReference>
<dbReference type="CDD" id="cd11546">
    <property type="entry name" value="NTP-PPase_His4"/>
    <property type="match status" value="1"/>
</dbReference>
<evidence type="ECO:0000256" key="6">
    <source>
        <dbReference type="ARBA" id="ARBA00022741"/>
    </source>
</evidence>
<dbReference type="InterPro" id="IPR038019">
    <property type="entry name" value="PRib_AMP_CycHydrolase_sf"/>
</dbReference>
<evidence type="ECO:0000256" key="7">
    <source>
        <dbReference type="ARBA" id="ARBA00022801"/>
    </source>
</evidence>
<evidence type="ECO:0000256" key="8">
    <source>
        <dbReference type="ARBA" id="ARBA00022840"/>
    </source>
</evidence>
<keyword evidence="5" id="KW-0028">Amino-acid biosynthesis</keyword>
<comment type="pathway">
    <text evidence="3">Amino-acid biosynthesis; L-histidine biosynthesis; L-histidine from 5-phospho-alpha-D-ribose 1-diphosphate: step 3/9.</text>
</comment>
<dbReference type="AlphaFoldDB" id="B6K2D2"/>
<proteinExistence type="predicted"/>
<accession>B6K2D2</accession>
<organism evidence="12 14">
    <name type="scientific">Schizosaccharomyces japonicus (strain yFS275 / FY16936)</name>
    <name type="common">Fission yeast</name>
    <dbReference type="NCBI Taxonomy" id="402676"/>
    <lineage>
        <taxon>Eukaryota</taxon>
        <taxon>Fungi</taxon>
        <taxon>Dikarya</taxon>
        <taxon>Ascomycota</taxon>
        <taxon>Taphrinomycotina</taxon>
        <taxon>Schizosaccharomycetes</taxon>
        <taxon>Schizosaccharomycetales</taxon>
        <taxon>Schizosaccharomycetaceae</taxon>
        <taxon>Schizosaccharomyces</taxon>
    </lineage>
</organism>
<comment type="catalytic activity">
    <reaction evidence="1">
        <text>1-(5-phospho-beta-D-ribosyl)-5'-AMP + H2O = 1-(5-phospho-beta-D-ribosyl)-5-[(5-phospho-beta-D-ribosylamino)methylideneamino]imidazole-4-carboxamide</text>
        <dbReference type="Rhea" id="RHEA:20049"/>
        <dbReference type="ChEBI" id="CHEBI:15377"/>
        <dbReference type="ChEBI" id="CHEBI:58435"/>
        <dbReference type="ChEBI" id="CHEBI:59457"/>
        <dbReference type="EC" id="3.5.4.19"/>
    </reaction>
</comment>
<dbReference type="FunFam" id="3.10.20.810:FF:000002">
    <property type="entry name" value="Histidine biosynthesis trifunctional protein"/>
    <property type="match status" value="1"/>
</dbReference>
<evidence type="ECO:0000256" key="1">
    <source>
        <dbReference type="ARBA" id="ARBA00000024"/>
    </source>
</evidence>
<dbReference type="InterPro" id="IPR008179">
    <property type="entry name" value="HisE"/>
</dbReference>
<dbReference type="SUPFAM" id="SSF141734">
    <property type="entry name" value="HisI-like"/>
    <property type="match status" value="1"/>
</dbReference>
<evidence type="ECO:0000256" key="3">
    <source>
        <dbReference type="ARBA" id="ARBA00005169"/>
    </source>
</evidence>
<dbReference type="JaponicusDB" id="SJAG_02400">
    <property type="gene designation" value="his7"/>
</dbReference>
<comment type="pathway">
    <text evidence="4">Amino-acid biosynthesis; L-histidine biosynthesis; L-histidine from 5-phospho-alpha-D-ribose 1-diphosphate: step 2/9.</text>
</comment>
<protein>
    <submittedName>
        <fullName evidence="12">Phosphoribosyl-AMP cyclohydrolase/phosphoribosyl-ATP pyrophosphohydrolase His7</fullName>
    </submittedName>
</protein>
<dbReference type="Pfam" id="PF01503">
    <property type="entry name" value="PRA-PH"/>
    <property type="match status" value="1"/>
</dbReference>
<dbReference type="EMBL" id="KE651166">
    <property type="protein sequence ID" value="EEB07313.1"/>
    <property type="molecule type" value="Genomic_DNA"/>
</dbReference>
<evidence type="ECO:0000256" key="10">
    <source>
        <dbReference type="ARBA" id="ARBA00023268"/>
    </source>
</evidence>
<keyword evidence="14" id="KW-1185">Reference proteome</keyword>
<evidence type="ECO:0000313" key="13">
    <source>
        <dbReference type="JaponicusDB" id="SJAG_02400"/>
    </source>
</evidence>
<dbReference type="FunFam" id="1.10.287.1080:FF:000002">
    <property type="entry name" value="Histidine biosynthesis bifunctional protein HisIE"/>
    <property type="match status" value="1"/>
</dbReference>
<evidence type="ECO:0000259" key="11">
    <source>
        <dbReference type="Pfam" id="PF01502"/>
    </source>
</evidence>
<evidence type="ECO:0000313" key="12">
    <source>
        <dbReference type="EMBL" id="EEB07313.1"/>
    </source>
</evidence>
<keyword evidence="8" id="KW-0067">ATP-binding</keyword>
<evidence type="ECO:0000256" key="2">
    <source>
        <dbReference type="ARBA" id="ARBA00001460"/>
    </source>
</evidence>
<keyword evidence="6" id="KW-0547">Nucleotide-binding</keyword>
<dbReference type="GO" id="GO:0004636">
    <property type="term" value="F:phosphoribosyl-ATP diphosphatase activity"/>
    <property type="evidence" value="ECO:0007669"/>
    <property type="project" value="UniProtKB-EC"/>
</dbReference>
<evidence type="ECO:0000256" key="9">
    <source>
        <dbReference type="ARBA" id="ARBA00023102"/>
    </source>
</evidence>
<evidence type="ECO:0000256" key="4">
    <source>
        <dbReference type="ARBA" id="ARBA00005204"/>
    </source>
</evidence>
<evidence type="ECO:0000313" key="14">
    <source>
        <dbReference type="Proteomes" id="UP000001744"/>
    </source>
</evidence>
<dbReference type="Gene3D" id="3.10.20.810">
    <property type="entry name" value="Phosphoribosyl-AMP cyclohydrolase"/>
    <property type="match status" value="1"/>
</dbReference>
<sequence length="414" mass="45871">MAVLPFYEFSKFGKEDDNLKWLKYTGRVEIRMTSSEVFEQNVKKLTKLSEVVDTIVDCSSLSIDQCYSVLNAGALAIAVTEEMLPELSSITPSRLVLKTSCTDVEKLEKCLQFASSIQLVACESGYRPEFLEKMSKIVSQETMIEGGSRVLYLEYPSMPSMEQLKSISVHSVTPVLTSAFLTVDKAETDKLHLADLILVNAVTDRPDGLYTTLVVDELGGALGLVYSSKESVAESMKTGTGVYQSRKRGLWYKGATSGAVQHLIRIDLDCDHDCIRFVVYQTGKGFCHLDTQHCFGHSSGLPQLERVLKSRKQNAPAGSYTARLFSDPTLLRAKIMEEAEELCDAATKDEVTWEMADLIYFAMTRCVAAGVSLEDISRHLDLKHRKVTRRAGNAKAAWTAKLEGKAVADVKESK</sequence>
<comment type="catalytic activity">
    <reaction evidence="2">
        <text>1-(5-phospho-beta-D-ribosyl)-ATP + H2O = 1-(5-phospho-beta-D-ribosyl)-5'-AMP + diphosphate + H(+)</text>
        <dbReference type="Rhea" id="RHEA:22828"/>
        <dbReference type="ChEBI" id="CHEBI:15377"/>
        <dbReference type="ChEBI" id="CHEBI:15378"/>
        <dbReference type="ChEBI" id="CHEBI:33019"/>
        <dbReference type="ChEBI" id="CHEBI:59457"/>
        <dbReference type="ChEBI" id="CHEBI:73183"/>
        <dbReference type="EC" id="3.6.1.31"/>
    </reaction>
</comment>
<dbReference type="InterPro" id="IPR002496">
    <property type="entry name" value="PRib_AMP_CycHydrolase_dom"/>
</dbReference>
<dbReference type="RefSeq" id="XP_002173606.1">
    <property type="nucleotide sequence ID" value="XM_002173570.2"/>
</dbReference>
<dbReference type="NCBIfam" id="TIGR03188">
    <property type="entry name" value="histidine_hisI"/>
    <property type="match status" value="1"/>
</dbReference>
<dbReference type="GeneID" id="7050045"/>
<dbReference type="PANTHER" id="PTHR42945:SF1">
    <property type="entry name" value="HISTIDINE BIOSYNTHESIS BIFUNCTIONAL PROTEIN HIS7"/>
    <property type="match status" value="1"/>
</dbReference>
<feature type="domain" description="Phosphoribosyl-AMP cyclohydrolase" evidence="11">
    <location>
        <begin position="224"/>
        <end position="295"/>
    </location>
</feature>